<reference evidence="1 2" key="1">
    <citation type="submission" date="2019-08" db="EMBL/GenBank/DDBJ databases">
        <authorList>
            <person name="Alioto T."/>
            <person name="Alioto T."/>
            <person name="Gomez Garrido J."/>
        </authorList>
    </citation>
    <scope>NUCLEOTIDE SEQUENCE [LARGE SCALE GENOMIC DNA]</scope>
</reference>
<dbReference type="AlphaFoldDB" id="A0A5E4M269"/>
<gene>
    <name evidence="1" type="ORF">CINCED_3A020915</name>
</gene>
<dbReference type="Proteomes" id="UP000325440">
    <property type="component" value="Unassembled WGS sequence"/>
</dbReference>
<dbReference type="OrthoDB" id="6608825at2759"/>
<accession>A0A5E4M269</accession>
<evidence type="ECO:0000313" key="1">
    <source>
        <dbReference type="EMBL" id="VVC24805.1"/>
    </source>
</evidence>
<dbReference type="EMBL" id="CABPRJ010000006">
    <property type="protein sequence ID" value="VVC24805.1"/>
    <property type="molecule type" value="Genomic_DNA"/>
</dbReference>
<name>A0A5E4M269_9HEMI</name>
<protein>
    <submittedName>
        <fullName evidence="1">Uncharacterized protein</fullName>
    </submittedName>
</protein>
<sequence length="202" mass="23801">MSAEKYLSRLEDEESIKEPLSIDPPVCSSFYWKNYFGRKHKVFMPTPNRQLYYNLEEYDVKDIKDLDLEDRRKEVKKCLCLAVSDECAKDRSVITKMNKVMKKIGKRKQFQKHELPQTTDDFSATPGNSKYYTFLVYSIKNVNDYAISLENRFEHTIFCERISISSAEDKRIGDAINAAFRAAAKRFANDSKHEVFHYNRYD</sequence>
<evidence type="ECO:0000313" key="2">
    <source>
        <dbReference type="Proteomes" id="UP000325440"/>
    </source>
</evidence>
<organism evidence="1 2">
    <name type="scientific">Cinara cedri</name>
    <dbReference type="NCBI Taxonomy" id="506608"/>
    <lineage>
        <taxon>Eukaryota</taxon>
        <taxon>Metazoa</taxon>
        <taxon>Ecdysozoa</taxon>
        <taxon>Arthropoda</taxon>
        <taxon>Hexapoda</taxon>
        <taxon>Insecta</taxon>
        <taxon>Pterygota</taxon>
        <taxon>Neoptera</taxon>
        <taxon>Paraneoptera</taxon>
        <taxon>Hemiptera</taxon>
        <taxon>Sternorrhyncha</taxon>
        <taxon>Aphidomorpha</taxon>
        <taxon>Aphidoidea</taxon>
        <taxon>Aphididae</taxon>
        <taxon>Lachninae</taxon>
        <taxon>Cinara</taxon>
    </lineage>
</organism>
<proteinExistence type="predicted"/>
<keyword evidence="2" id="KW-1185">Reference proteome</keyword>